<gene>
    <name evidence="4" type="ORF">J2S75_000429</name>
</gene>
<evidence type="ECO:0000259" key="3">
    <source>
        <dbReference type="Pfam" id="PF13538"/>
    </source>
</evidence>
<accession>A0ABU0B7W2</accession>
<protein>
    <submittedName>
        <fullName evidence="4">Exodeoxyribonuclease-5</fullName>
        <ecNumber evidence="4">3.1.11.5</ecNumber>
    </submittedName>
</protein>
<evidence type="ECO:0000256" key="1">
    <source>
        <dbReference type="ARBA" id="ARBA00022741"/>
    </source>
</evidence>
<dbReference type="GO" id="GO:0008854">
    <property type="term" value="F:exodeoxyribonuclease V activity"/>
    <property type="evidence" value="ECO:0007669"/>
    <property type="project" value="UniProtKB-EC"/>
</dbReference>
<dbReference type="InterPro" id="IPR027785">
    <property type="entry name" value="UvrD-like_helicase_C"/>
</dbReference>
<dbReference type="PANTHER" id="PTHR43788:SF6">
    <property type="entry name" value="DNA HELICASE B"/>
    <property type="match status" value="1"/>
</dbReference>
<organism evidence="4 5">
    <name type="scientific">Ancylobacter polymorphus</name>
    <dbReference type="NCBI Taxonomy" id="223390"/>
    <lineage>
        <taxon>Bacteria</taxon>
        <taxon>Pseudomonadati</taxon>
        <taxon>Pseudomonadota</taxon>
        <taxon>Alphaproteobacteria</taxon>
        <taxon>Hyphomicrobiales</taxon>
        <taxon>Xanthobacteraceae</taxon>
        <taxon>Ancylobacter</taxon>
    </lineage>
</organism>
<dbReference type="Pfam" id="PF13604">
    <property type="entry name" value="AAA_30"/>
    <property type="match status" value="1"/>
</dbReference>
<keyword evidence="5" id="KW-1185">Reference proteome</keyword>
<dbReference type="EMBL" id="JAUSUI010000001">
    <property type="protein sequence ID" value="MDQ0301418.1"/>
    <property type="molecule type" value="Genomic_DNA"/>
</dbReference>
<dbReference type="Proteomes" id="UP001224682">
    <property type="component" value="Unassembled WGS sequence"/>
</dbReference>
<keyword evidence="4" id="KW-0378">Hydrolase</keyword>
<dbReference type="PANTHER" id="PTHR43788">
    <property type="entry name" value="DNA2/NAM7 HELICASE FAMILY MEMBER"/>
    <property type="match status" value="1"/>
</dbReference>
<evidence type="ECO:0000313" key="5">
    <source>
        <dbReference type="Proteomes" id="UP001224682"/>
    </source>
</evidence>
<dbReference type="InterPro" id="IPR050534">
    <property type="entry name" value="Coronavir_polyprotein_1ab"/>
</dbReference>
<dbReference type="RefSeq" id="WP_307017760.1">
    <property type="nucleotide sequence ID" value="NZ_JAUSUI010000001.1"/>
</dbReference>
<feature type="domain" description="UvrD-like helicase C-terminal" evidence="3">
    <location>
        <begin position="317"/>
        <end position="365"/>
    </location>
</feature>
<sequence>MSWSPQQEGARREVAAWLRDQAGAQVYYLAGYAGTGKTTLARDLAGDARGEVLYGAFTGKAALVLQRKGCIGASTIHSMIYKPRRKAGGVVEFVLNPESAVKKAGLVVIDECSMVDEALGKDLLSFGTKVLVLGDPAQLPPVRGEGFFTSRRPDTMLTEVHRQAQDSPIIRMSMDVREGRGLAYGAYGSSKVIPPSQLEQAEVLEAEQILIGLNKTRRRYNGRMRELRGFTGDRPNIGERLVCLKNRHSKGLLNGGLWSVIDHMRSDDPDYVEMVVEPSDAGAARMPVDVRVHRFYFAGRESELEFHQLKGTEQFDYGYALTVHKSQGSQWDSVIVFDESDAFRESSAKHLYTAITRAAERLTIVRSQ</sequence>
<keyword evidence="1" id="KW-0547">Nucleotide-binding</keyword>
<dbReference type="CDD" id="cd18809">
    <property type="entry name" value="SF1_C_RecD"/>
    <property type="match status" value="1"/>
</dbReference>
<dbReference type="Gene3D" id="2.30.30.940">
    <property type="match status" value="1"/>
</dbReference>
<comment type="caution">
    <text evidence="4">The sequence shown here is derived from an EMBL/GenBank/DDBJ whole genome shotgun (WGS) entry which is preliminary data.</text>
</comment>
<dbReference type="Pfam" id="PF13538">
    <property type="entry name" value="UvrD_C_2"/>
    <property type="match status" value="1"/>
</dbReference>
<evidence type="ECO:0000256" key="2">
    <source>
        <dbReference type="ARBA" id="ARBA00022840"/>
    </source>
</evidence>
<keyword evidence="2" id="KW-0067">ATP-binding</keyword>
<evidence type="ECO:0000313" key="4">
    <source>
        <dbReference type="EMBL" id="MDQ0301418.1"/>
    </source>
</evidence>
<dbReference type="InterPro" id="IPR027417">
    <property type="entry name" value="P-loop_NTPase"/>
</dbReference>
<dbReference type="EC" id="3.1.11.5" evidence="4"/>
<reference evidence="4 5" key="1">
    <citation type="submission" date="2023-07" db="EMBL/GenBank/DDBJ databases">
        <title>Genomic Encyclopedia of Type Strains, Phase IV (KMG-IV): sequencing the most valuable type-strain genomes for metagenomic binning, comparative biology and taxonomic classification.</title>
        <authorList>
            <person name="Goeker M."/>
        </authorList>
    </citation>
    <scope>NUCLEOTIDE SEQUENCE [LARGE SCALE GENOMIC DNA]</scope>
    <source>
        <strain evidence="4 5">DSM 2457</strain>
    </source>
</reference>
<dbReference type="Gene3D" id="3.40.50.300">
    <property type="entry name" value="P-loop containing nucleotide triphosphate hydrolases"/>
    <property type="match status" value="2"/>
</dbReference>
<name>A0ABU0B7W2_9HYPH</name>
<proteinExistence type="predicted"/>
<dbReference type="SUPFAM" id="SSF52540">
    <property type="entry name" value="P-loop containing nucleoside triphosphate hydrolases"/>
    <property type="match status" value="2"/>
</dbReference>